<comment type="caution">
    <text evidence="2">The sequence shown here is derived from an EMBL/GenBank/DDBJ whole genome shotgun (WGS) entry which is preliminary data.</text>
</comment>
<keyword evidence="3" id="KW-1185">Reference proteome</keyword>
<organism evidence="2 3">
    <name type="scientific">Steinernema hermaphroditum</name>
    <dbReference type="NCBI Taxonomy" id="289476"/>
    <lineage>
        <taxon>Eukaryota</taxon>
        <taxon>Metazoa</taxon>
        <taxon>Ecdysozoa</taxon>
        <taxon>Nematoda</taxon>
        <taxon>Chromadorea</taxon>
        <taxon>Rhabditida</taxon>
        <taxon>Tylenchina</taxon>
        <taxon>Panagrolaimomorpha</taxon>
        <taxon>Strongyloidoidea</taxon>
        <taxon>Steinernematidae</taxon>
        <taxon>Steinernema</taxon>
    </lineage>
</organism>
<dbReference type="EMBL" id="JAUCMV010000003">
    <property type="protein sequence ID" value="KAK0414138.1"/>
    <property type="molecule type" value="Genomic_DNA"/>
</dbReference>
<reference evidence="2" key="1">
    <citation type="submission" date="2023-06" db="EMBL/GenBank/DDBJ databases">
        <title>Genomic analysis of the entomopathogenic nematode Steinernema hermaphroditum.</title>
        <authorList>
            <person name="Schwarz E.M."/>
            <person name="Heppert J.K."/>
            <person name="Baniya A."/>
            <person name="Schwartz H.T."/>
            <person name="Tan C.-H."/>
            <person name="Antoshechkin I."/>
            <person name="Sternberg P.W."/>
            <person name="Goodrich-Blair H."/>
            <person name="Dillman A.R."/>
        </authorList>
    </citation>
    <scope>NUCLEOTIDE SEQUENCE</scope>
    <source>
        <strain evidence="2">PS9179</strain>
        <tissue evidence="2">Whole animal</tissue>
    </source>
</reference>
<feature type="region of interest" description="Disordered" evidence="1">
    <location>
        <begin position="72"/>
        <end position="91"/>
    </location>
</feature>
<accession>A0AA39LYD0</accession>
<dbReference type="AlphaFoldDB" id="A0AA39LYD0"/>
<sequence>MIFSNSVMFCSQWRTESKSIMPPTGNATITSATFESMDKVNDKFSSALFALLRGQDGVQQRDVDQLAEKVADVSVEQQNNSQKEKKETSQK</sequence>
<evidence type="ECO:0000256" key="1">
    <source>
        <dbReference type="SAM" id="MobiDB-lite"/>
    </source>
</evidence>
<name>A0AA39LYD0_9BILA</name>
<feature type="compositionally biased region" description="Basic and acidic residues" evidence="1">
    <location>
        <begin position="82"/>
        <end position="91"/>
    </location>
</feature>
<evidence type="ECO:0000313" key="2">
    <source>
        <dbReference type="EMBL" id="KAK0414138.1"/>
    </source>
</evidence>
<proteinExistence type="predicted"/>
<dbReference type="Proteomes" id="UP001175271">
    <property type="component" value="Unassembled WGS sequence"/>
</dbReference>
<gene>
    <name evidence="2" type="ORF">QR680_007164</name>
</gene>
<protein>
    <submittedName>
        <fullName evidence="2">Uncharacterized protein</fullName>
    </submittedName>
</protein>
<evidence type="ECO:0000313" key="3">
    <source>
        <dbReference type="Proteomes" id="UP001175271"/>
    </source>
</evidence>